<evidence type="ECO:0000256" key="9">
    <source>
        <dbReference type="PROSITE-ProRule" id="PRU00433"/>
    </source>
</evidence>
<dbReference type="AlphaFoldDB" id="A0A222G4R5"/>
<dbReference type="InterPro" id="IPR009056">
    <property type="entry name" value="Cyt_c-like_dom"/>
</dbReference>
<accession>A0A222G4R5</accession>
<evidence type="ECO:0000256" key="5">
    <source>
        <dbReference type="ARBA" id="ARBA00022723"/>
    </source>
</evidence>
<feature type="domain" description="Cytochrome c" evidence="11">
    <location>
        <begin position="144"/>
        <end position="231"/>
    </location>
</feature>
<dbReference type="KEGG" id="cber:B5D82_03400"/>
<feature type="transmembrane region" description="Helical" evidence="10">
    <location>
        <begin position="460"/>
        <end position="477"/>
    </location>
</feature>
<dbReference type="PROSITE" id="PS51007">
    <property type="entry name" value="CYTC"/>
    <property type="match status" value="1"/>
</dbReference>
<dbReference type="SUPFAM" id="SSF46626">
    <property type="entry name" value="Cytochrome c"/>
    <property type="match status" value="1"/>
</dbReference>
<protein>
    <submittedName>
        <fullName evidence="12">Iron permease</fullName>
    </submittedName>
</protein>
<dbReference type="Proteomes" id="UP000202259">
    <property type="component" value="Chromosome"/>
</dbReference>
<feature type="transmembrane region" description="Helical" evidence="10">
    <location>
        <begin position="612"/>
        <end position="637"/>
    </location>
</feature>
<keyword evidence="3 9" id="KW-0349">Heme</keyword>
<evidence type="ECO:0000256" key="3">
    <source>
        <dbReference type="ARBA" id="ARBA00022617"/>
    </source>
</evidence>
<evidence type="ECO:0000256" key="1">
    <source>
        <dbReference type="ARBA" id="ARBA00004141"/>
    </source>
</evidence>
<keyword evidence="6 10" id="KW-1133">Transmembrane helix</keyword>
<evidence type="ECO:0000313" key="12">
    <source>
        <dbReference type="EMBL" id="ASP46907.1"/>
    </source>
</evidence>
<dbReference type="GO" id="GO:0020037">
    <property type="term" value="F:heme binding"/>
    <property type="evidence" value="ECO:0007669"/>
    <property type="project" value="InterPro"/>
</dbReference>
<keyword evidence="5 9" id="KW-0479">Metal-binding</keyword>
<evidence type="ECO:0000256" key="8">
    <source>
        <dbReference type="ARBA" id="ARBA00023136"/>
    </source>
</evidence>
<dbReference type="RefSeq" id="WP_081149252.1">
    <property type="nucleotide sequence ID" value="NZ_CP020465.1"/>
</dbReference>
<keyword evidence="13" id="KW-1185">Reference proteome</keyword>
<feature type="transmembrane region" description="Helical" evidence="10">
    <location>
        <begin position="427"/>
        <end position="448"/>
    </location>
</feature>
<dbReference type="OrthoDB" id="5290932at2"/>
<feature type="transmembrane region" description="Helical" evidence="10">
    <location>
        <begin position="498"/>
        <end position="516"/>
    </location>
</feature>
<evidence type="ECO:0000313" key="13">
    <source>
        <dbReference type="Proteomes" id="UP000202259"/>
    </source>
</evidence>
<evidence type="ECO:0000256" key="2">
    <source>
        <dbReference type="ARBA" id="ARBA00008333"/>
    </source>
</evidence>
<evidence type="ECO:0000256" key="7">
    <source>
        <dbReference type="ARBA" id="ARBA00023004"/>
    </source>
</evidence>
<dbReference type="PANTHER" id="PTHR31632:SF2">
    <property type="entry name" value="PLASMA MEMBRANE IRON PERMEASE"/>
    <property type="match status" value="1"/>
</dbReference>
<dbReference type="Pfam" id="PF03239">
    <property type="entry name" value="FTR1"/>
    <property type="match status" value="1"/>
</dbReference>
<evidence type="ECO:0000256" key="4">
    <source>
        <dbReference type="ARBA" id="ARBA00022692"/>
    </source>
</evidence>
<feature type="transmembrane region" description="Helical" evidence="10">
    <location>
        <begin position="570"/>
        <end position="592"/>
    </location>
</feature>
<evidence type="ECO:0000256" key="6">
    <source>
        <dbReference type="ARBA" id="ARBA00022989"/>
    </source>
</evidence>
<keyword evidence="8 10" id="KW-0472">Membrane</keyword>
<feature type="transmembrane region" description="Helical" evidence="10">
    <location>
        <begin position="536"/>
        <end position="558"/>
    </location>
</feature>
<proteinExistence type="inferred from homology"/>
<gene>
    <name evidence="12" type="ORF">B5D82_03400</name>
</gene>
<evidence type="ECO:0000259" key="11">
    <source>
        <dbReference type="PROSITE" id="PS51007"/>
    </source>
</evidence>
<dbReference type="InterPro" id="IPR004923">
    <property type="entry name" value="FTR1/Fip1/EfeU"/>
</dbReference>
<dbReference type="GO" id="GO:0033573">
    <property type="term" value="C:high-affinity iron permease complex"/>
    <property type="evidence" value="ECO:0007669"/>
    <property type="project" value="InterPro"/>
</dbReference>
<dbReference type="GO" id="GO:0009055">
    <property type="term" value="F:electron transfer activity"/>
    <property type="evidence" value="ECO:0007669"/>
    <property type="project" value="InterPro"/>
</dbReference>
<name>A0A222G4R5_9GAMM</name>
<organism evidence="12 13">
    <name type="scientific">Cognaticolwellia beringensis</name>
    <dbReference type="NCBI Taxonomy" id="1967665"/>
    <lineage>
        <taxon>Bacteria</taxon>
        <taxon>Pseudomonadati</taxon>
        <taxon>Pseudomonadota</taxon>
        <taxon>Gammaproteobacteria</taxon>
        <taxon>Alteromonadales</taxon>
        <taxon>Colwelliaceae</taxon>
        <taxon>Cognaticolwellia</taxon>
    </lineage>
</organism>
<dbReference type="Gene3D" id="1.10.760.10">
    <property type="entry name" value="Cytochrome c-like domain"/>
    <property type="match status" value="1"/>
</dbReference>
<comment type="similarity">
    <text evidence="2">Belongs to the oxidase-dependent Fe transporter (OFeT) (TC 9.A.10.1) family.</text>
</comment>
<evidence type="ECO:0000256" key="10">
    <source>
        <dbReference type="SAM" id="Phobius"/>
    </source>
</evidence>
<dbReference type="Pfam" id="PF00034">
    <property type="entry name" value="Cytochrom_C"/>
    <property type="match status" value="1"/>
</dbReference>
<dbReference type="InterPro" id="IPR036909">
    <property type="entry name" value="Cyt_c-like_dom_sf"/>
</dbReference>
<comment type="subcellular location">
    <subcellularLocation>
        <location evidence="1">Membrane</location>
        <topology evidence="1">Multi-pass membrane protein</topology>
    </subcellularLocation>
</comment>
<keyword evidence="4 10" id="KW-0812">Transmembrane</keyword>
<sequence>MQFCWNVRLISQKNIGIQSLLCLVLMAILLFSKLSVASTVDEVAQLRQIAQLAEYVGVDYASAVDNGQVINDDEYQEMLEFSQLIVDKTSSDNYVMHSLNEKASALQTAISTKQKVDTVRQFASELRISLLAMMPELPLPKRLLSKDATFSLFENNCASCHGLSGQGNGILASGLEPAPTDFTDKKRAENRSLLGLFDAISNGLDDTAMPAFTQLKEQQKWSLAFYVGSLAFQSSSEFIKPSQSISLQNWINYSPLKLSTETEGLTKNEIEGLRADPKLLFTNQSGPLAITKTQLAAASIAYKNEEYEKAKTLAVSAYLDGFELIENSLDARDKNLRKSIEGNLIKLRQVLSNAQQVNQLESLMEITVRQLNDAEKLLTETTLSNEALFTASLVILLREGLEALLVVLALITVLIRTKRHDALKYVHFGWLSALLAGFATWAVAQSMINISGASREVMEGIAAMLAALMLFYVGIWMHSKTNAEHWQAYIQKHINTQLEAGTLWGLAVLSFIAVYREVFETVLFYQSLLTQASTTQYSFVIGGFLFGIAVLSIIAWGMFKYSVKLPIARFFSTTTYLLLALSFILMGKAVSALQEAAVIGISPLPITVKVDWIGVGSTWEGIMAQLTILVLFVVYMYRSRKKQIMI</sequence>
<dbReference type="PANTHER" id="PTHR31632">
    <property type="entry name" value="IRON TRANSPORTER FTH1"/>
    <property type="match status" value="1"/>
</dbReference>
<reference evidence="12 13" key="1">
    <citation type="submission" date="2017-08" db="EMBL/GenBank/DDBJ databases">
        <title>Complete genome of Colwellia sp. NB097-1, a psychrophile bacterium ioslated from Bering Sea.</title>
        <authorList>
            <person name="Chen X."/>
        </authorList>
    </citation>
    <scope>NUCLEOTIDE SEQUENCE [LARGE SCALE GENOMIC DNA]</scope>
    <source>
        <strain evidence="12 13">NB097-1</strain>
    </source>
</reference>
<keyword evidence="7 9" id="KW-0408">Iron</keyword>
<dbReference type="GO" id="GO:0015093">
    <property type="term" value="F:ferrous iron transmembrane transporter activity"/>
    <property type="evidence" value="ECO:0007669"/>
    <property type="project" value="TreeGrafter"/>
</dbReference>
<dbReference type="GO" id="GO:0046872">
    <property type="term" value="F:metal ion binding"/>
    <property type="evidence" value="ECO:0007669"/>
    <property type="project" value="UniProtKB-KW"/>
</dbReference>
<dbReference type="EMBL" id="CP020465">
    <property type="protein sequence ID" value="ASP46907.1"/>
    <property type="molecule type" value="Genomic_DNA"/>
</dbReference>